<dbReference type="InterPro" id="IPR017938">
    <property type="entry name" value="Riboflavin_synthase-like_b-brl"/>
</dbReference>
<dbReference type="InterPro" id="IPR017927">
    <property type="entry name" value="FAD-bd_FR_type"/>
</dbReference>
<dbReference type="InterPro" id="IPR050353">
    <property type="entry name" value="PyrK_electron_transfer"/>
</dbReference>
<gene>
    <name evidence="3" type="ORF">ANME2D_00129</name>
</gene>
<feature type="binding site" evidence="1">
    <location>
        <position position="255"/>
    </location>
    <ligand>
        <name>[2Fe-2S] cluster</name>
        <dbReference type="ChEBI" id="CHEBI:190135"/>
    </ligand>
</feature>
<sequence length="281" mass="31169">MERVVLKESAYNIKKGKILSIKQMTENEKLFEIALEGGESLGHQPGQFVMVSLFGVGEAPISLSSSPVTGGSFELCIRAAGKVTNALHRLEAGAEVGIRGPFGKGFPVRALEGNDLLIIACGLGLAPLRSLIRYIFDNRGDFGKVHILFGCRSPGNILFIDELKDWNKRTDISFECTVDQVDCARPDWIRYVGLITTLIPRVQIEPERTFAVVVGPPVVYKYVIKELLSRNIPERQIFLSLERHMKCGLGKCGHCQIQGIYCCQDGPVFNYGEIKHLKEAF</sequence>
<feature type="binding site" evidence="1">
    <location>
        <position position="263"/>
    </location>
    <ligand>
        <name>[2Fe-2S] cluster</name>
        <dbReference type="ChEBI" id="CHEBI:190135"/>
    </ligand>
</feature>
<dbReference type="InterPro" id="IPR019480">
    <property type="entry name" value="Dihydroorotate_DH_Fe-S-bd"/>
</dbReference>
<feature type="domain" description="FAD-binding FR-type" evidence="2">
    <location>
        <begin position="11"/>
        <end position="108"/>
    </location>
</feature>
<dbReference type="Gene3D" id="3.40.50.80">
    <property type="entry name" value="Nucleotide-binding domain of ferredoxin-NADP reductase (FNR) module"/>
    <property type="match status" value="1"/>
</dbReference>
<dbReference type="PRINTS" id="PR00406">
    <property type="entry name" value="CYTB5RDTASE"/>
</dbReference>
<comment type="cofactor">
    <cofactor evidence="1">
        <name>[2Fe-2S] cluster</name>
        <dbReference type="ChEBI" id="CHEBI:190135"/>
    </cofactor>
    <text evidence="1">Binds 1 [2Fe-2S] cluster per subunit.</text>
</comment>
<dbReference type="RefSeq" id="WP_048088264.1">
    <property type="nucleotide sequence ID" value="NZ_JMIY01000001.1"/>
</dbReference>
<dbReference type="SUPFAM" id="SSF63380">
    <property type="entry name" value="Riboflavin synthase domain-like"/>
    <property type="match status" value="1"/>
</dbReference>
<dbReference type="InterPro" id="IPR001433">
    <property type="entry name" value="OxRdtase_FAD/NAD-bd"/>
</dbReference>
<dbReference type="InterPro" id="IPR012165">
    <property type="entry name" value="Cyt_c3_hydrogenase_gsu"/>
</dbReference>
<dbReference type="CDD" id="cd06221">
    <property type="entry name" value="sulfite_reductase_like"/>
    <property type="match status" value="1"/>
</dbReference>
<dbReference type="PROSITE" id="PS51384">
    <property type="entry name" value="FAD_FR"/>
    <property type="match status" value="1"/>
</dbReference>
<dbReference type="PIRSF" id="PIRSF006816">
    <property type="entry name" value="Cyc3_hyd_g"/>
    <property type="match status" value="1"/>
</dbReference>
<dbReference type="PANTHER" id="PTHR43513">
    <property type="entry name" value="DIHYDROOROTATE DEHYDROGENASE B (NAD(+)), ELECTRON TRANSFER SUBUNIT"/>
    <property type="match status" value="1"/>
</dbReference>
<dbReference type="InterPro" id="IPR008333">
    <property type="entry name" value="Cbr1-like_FAD-bd_dom"/>
</dbReference>
<dbReference type="AlphaFoldDB" id="A0A062VCT8"/>
<proteinExistence type="predicted"/>
<dbReference type="GO" id="GO:0016491">
    <property type="term" value="F:oxidoreductase activity"/>
    <property type="evidence" value="ECO:0007669"/>
    <property type="project" value="InterPro"/>
</dbReference>
<keyword evidence="1" id="KW-0411">Iron-sulfur</keyword>
<dbReference type="PRINTS" id="PR00371">
    <property type="entry name" value="FPNCR"/>
</dbReference>
<keyword evidence="4" id="KW-1185">Reference proteome</keyword>
<evidence type="ECO:0000313" key="3">
    <source>
        <dbReference type="EMBL" id="KCZ73070.1"/>
    </source>
</evidence>
<name>A0A062VCT8_9EURY</name>
<reference evidence="3 4" key="1">
    <citation type="journal article" date="2013" name="Nature">
        <title>Anaerobic oxidation of methane coupled to nitrate reduction in a novel archaeal lineage.</title>
        <authorList>
            <person name="Haroon M.F."/>
            <person name="Hu S."/>
            <person name="Shi Y."/>
            <person name="Imelfort M."/>
            <person name="Keller J."/>
            <person name="Hugenholtz P."/>
            <person name="Yuan Z."/>
            <person name="Tyson G.W."/>
        </authorList>
    </citation>
    <scope>NUCLEOTIDE SEQUENCE [LARGE SCALE GENOMIC DNA]</scope>
    <source>
        <strain evidence="3 4">ANME-2d</strain>
    </source>
</reference>
<keyword evidence="1" id="KW-0408">Iron</keyword>
<dbReference type="InterPro" id="IPR001709">
    <property type="entry name" value="Flavoprot_Pyr_Nucl_cyt_Rdtase"/>
</dbReference>
<dbReference type="Pfam" id="PF10418">
    <property type="entry name" value="DHODB_Fe-S_bind"/>
    <property type="match status" value="1"/>
</dbReference>
<evidence type="ECO:0000256" key="1">
    <source>
        <dbReference type="PIRSR" id="PIRSR006816-2"/>
    </source>
</evidence>
<organism evidence="3 4">
    <name type="scientific">Candidatus Methanoperedens nitratireducens</name>
    <dbReference type="NCBI Taxonomy" id="1392998"/>
    <lineage>
        <taxon>Archaea</taxon>
        <taxon>Methanobacteriati</taxon>
        <taxon>Methanobacteriota</taxon>
        <taxon>Stenosarchaea group</taxon>
        <taxon>Methanomicrobia</taxon>
        <taxon>Methanosarcinales</taxon>
        <taxon>ANME-2 cluster</taxon>
        <taxon>Candidatus Methanoperedentaceae</taxon>
        <taxon>Candidatus Methanoperedens</taxon>
    </lineage>
</organism>
<dbReference type="Pfam" id="PF00175">
    <property type="entry name" value="NAD_binding_1"/>
    <property type="match status" value="1"/>
</dbReference>
<dbReference type="InterPro" id="IPR039261">
    <property type="entry name" value="FNR_nucleotide-bd"/>
</dbReference>
<dbReference type="Proteomes" id="UP000027153">
    <property type="component" value="Unassembled WGS sequence"/>
</dbReference>
<evidence type="ECO:0000259" key="2">
    <source>
        <dbReference type="PROSITE" id="PS51384"/>
    </source>
</evidence>
<feature type="binding site" evidence="1">
    <location>
        <position position="252"/>
    </location>
    <ligand>
        <name>[2Fe-2S] cluster</name>
        <dbReference type="ChEBI" id="CHEBI:190135"/>
    </ligand>
</feature>
<dbReference type="GO" id="GO:0046872">
    <property type="term" value="F:metal ion binding"/>
    <property type="evidence" value="ECO:0007669"/>
    <property type="project" value="UniProtKB-KW"/>
</dbReference>
<dbReference type="Pfam" id="PF00970">
    <property type="entry name" value="FAD_binding_6"/>
    <property type="match status" value="1"/>
</dbReference>
<dbReference type="EMBL" id="JMIY01000001">
    <property type="protein sequence ID" value="KCZ73070.1"/>
    <property type="molecule type" value="Genomic_DNA"/>
</dbReference>
<comment type="caution">
    <text evidence="3">The sequence shown here is derived from an EMBL/GenBank/DDBJ whole genome shotgun (WGS) entry which is preliminary data.</text>
</comment>
<keyword evidence="1" id="KW-0001">2Fe-2S</keyword>
<protein>
    <submittedName>
        <fullName evidence="3">2-polyprenylphenol hydroxylase-like oxidoreductase</fullName>
    </submittedName>
</protein>
<dbReference type="GO" id="GO:0006221">
    <property type="term" value="P:pyrimidine nucleotide biosynthetic process"/>
    <property type="evidence" value="ECO:0007669"/>
    <property type="project" value="InterPro"/>
</dbReference>
<dbReference type="SUPFAM" id="SSF52343">
    <property type="entry name" value="Ferredoxin reductase-like, C-terminal NADP-linked domain"/>
    <property type="match status" value="1"/>
</dbReference>
<dbReference type="GO" id="GO:0051537">
    <property type="term" value="F:2 iron, 2 sulfur cluster binding"/>
    <property type="evidence" value="ECO:0007669"/>
    <property type="project" value="UniProtKB-KW"/>
</dbReference>
<feature type="binding site" evidence="1">
    <location>
        <position position="247"/>
    </location>
    <ligand>
        <name>[2Fe-2S] cluster</name>
        <dbReference type="ChEBI" id="CHEBI:190135"/>
    </ligand>
</feature>
<accession>A0A062VCT8</accession>
<keyword evidence="1" id="KW-0479">Metal-binding</keyword>
<dbReference type="Gene3D" id="2.40.30.10">
    <property type="entry name" value="Translation factors"/>
    <property type="match status" value="1"/>
</dbReference>
<dbReference type="PANTHER" id="PTHR43513:SF1">
    <property type="entry name" value="ANAEROBIC SULFITE REDUCTASE SUBUNIT B"/>
    <property type="match status" value="1"/>
</dbReference>
<dbReference type="OrthoDB" id="35401at2157"/>
<evidence type="ECO:0000313" key="4">
    <source>
        <dbReference type="Proteomes" id="UP000027153"/>
    </source>
</evidence>
<dbReference type="GO" id="GO:0050660">
    <property type="term" value="F:flavin adenine dinucleotide binding"/>
    <property type="evidence" value="ECO:0007669"/>
    <property type="project" value="InterPro"/>
</dbReference>